<evidence type="ECO:0000313" key="2">
    <source>
        <dbReference type="EMBL" id="QDL89556.1"/>
    </source>
</evidence>
<feature type="region of interest" description="Disordered" evidence="1">
    <location>
        <begin position="1"/>
        <end position="54"/>
    </location>
</feature>
<accession>A0A515HJE7</accession>
<protein>
    <submittedName>
        <fullName evidence="2">Uncharacterized protein</fullName>
    </submittedName>
</protein>
<dbReference type="AlphaFoldDB" id="A0A515HJE7"/>
<proteinExistence type="predicted"/>
<organism evidence="2">
    <name type="scientific">Sym plasmid</name>
    <dbReference type="NCBI Taxonomy" id="28430"/>
    <lineage>
        <taxon>other sequences</taxon>
        <taxon>plasmids</taxon>
    </lineage>
</organism>
<sequence length="54" mass="5644">MMQSSRQSNQRNKYLSSGRARNGVEVGTGCESGPCSSVSPPASNAVGEKLVTSR</sequence>
<geneLocation type="plasmid" evidence="2">
    <name>pTL9</name>
</geneLocation>
<gene>
    <name evidence="2" type="ORF">pTL9_00045</name>
</gene>
<evidence type="ECO:0000256" key="1">
    <source>
        <dbReference type="SAM" id="MobiDB-lite"/>
    </source>
</evidence>
<reference evidence="2" key="1">
    <citation type="submission" date="2018-05" db="EMBL/GenBank/DDBJ databases">
        <title>Plant species dependent abundance and diversity of IncP-1 plasmids in the rhizosphere - sequence analysis provides new insights into the role as efficient and dynamic means for rapid bacterial adaptation.</title>
        <authorList>
            <person name="Nour E."/>
            <person name="Shintani M."/>
            <person name="Elsayed T."/>
            <person name="Blau K."/>
            <person name="Jechalke S."/>
            <person name="Sproeer C."/>
            <person name="Bunk B."/>
            <person name="Overmann J."/>
            <person name="Smalla K."/>
        </authorList>
    </citation>
    <scope>NUCLEOTIDE SEQUENCE</scope>
    <source>
        <plasmid evidence="2">pTL9</plasmid>
    </source>
</reference>
<name>A0A515HJE7_9ZZZZ</name>
<dbReference type="EMBL" id="MH392241">
    <property type="protein sequence ID" value="QDL89556.1"/>
    <property type="molecule type" value="Genomic_DNA"/>
</dbReference>
<keyword evidence="2" id="KW-0614">Plasmid</keyword>
<feature type="compositionally biased region" description="Polar residues" evidence="1">
    <location>
        <begin position="1"/>
        <end position="15"/>
    </location>
</feature>